<evidence type="ECO:0000256" key="2">
    <source>
        <dbReference type="ARBA" id="ARBA00022692"/>
    </source>
</evidence>
<sequence length="314" mass="34007">MEFNGLSKDQDHQHQQQQPQRPPLYEANGVTAGTRSVQEGWSFEVVWQTKISNTTSFDVLVKFLGEFFGTATLMFLGCMGCLDGFDNATSNFSRGIVFGFTVMIVILTFGVVSGAHINPVVSIAAYIYGDLSAMMTLVYFVAQFAGAICGYGLLMAVAPATYFDDALVTGRGSCVTAPHDSLSTGSALAIEFLVTGILIWSCCGVWDPRNAKHQDSGPLKFALLVAAISVAAGPATGASMNPARTLAPCLWNNSYHKIWIYFVGPPLAGIVMPIFYKYIFRKEVTPDSATEAEPPREQVCVCVVHNRESNDVKV</sequence>
<comment type="similarity">
    <text evidence="5">Belongs to the MIP/aquaporin (TC 1.A.8) family.</text>
</comment>
<feature type="transmembrane region" description="Helical" evidence="7">
    <location>
        <begin position="59"/>
        <end position="76"/>
    </location>
</feature>
<feature type="transmembrane region" description="Helical" evidence="7">
    <location>
        <begin position="182"/>
        <end position="206"/>
    </location>
</feature>
<keyword evidence="5" id="KW-0813">Transport</keyword>
<protein>
    <submittedName>
        <fullName evidence="8">Aquaporin</fullName>
    </submittedName>
</protein>
<comment type="subcellular location">
    <subcellularLocation>
        <location evidence="1">Membrane</location>
        <topology evidence="1">Multi-pass membrane protein</topology>
    </subcellularLocation>
</comment>
<dbReference type="SUPFAM" id="SSF81338">
    <property type="entry name" value="Aquaporin-like"/>
    <property type="match status" value="1"/>
</dbReference>
<dbReference type="OMA" id="SYHKIWI"/>
<dbReference type="STRING" id="43151.W5J9Q5"/>
<accession>W5J9Q5</accession>
<dbReference type="PANTHER" id="PTHR19139">
    <property type="entry name" value="AQUAPORIN TRANSPORTER"/>
    <property type="match status" value="1"/>
</dbReference>
<evidence type="ECO:0000256" key="7">
    <source>
        <dbReference type="SAM" id="Phobius"/>
    </source>
</evidence>
<dbReference type="Proteomes" id="UP000000673">
    <property type="component" value="Unassembled WGS sequence"/>
</dbReference>
<dbReference type="GO" id="GO:0015267">
    <property type="term" value="F:channel activity"/>
    <property type="evidence" value="ECO:0007669"/>
    <property type="project" value="InterPro"/>
</dbReference>
<dbReference type="InterPro" id="IPR023271">
    <property type="entry name" value="Aquaporin-like"/>
</dbReference>
<evidence type="ECO:0000313" key="10">
    <source>
        <dbReference type="Proteomes" id="UP000000673"/>
    </source>
</evidence>
<reference evidence="8" key="3">
    <citation type="journal article" date="2013" name="Nucleic Acids Res.">
        <title>The genome of Anopheles darlingi, the main neotropical malaria vector.</title>
        <authorList>
            <person name="Marinotti O."/>
            <person name="Cerqueira G.C."/>
            <person name="de Almeida L.G."/>
            <person name="Ferro M.I."/>
            <person name="Loreto E.L."/>
            <person name="Zaha A."/>
            <person name="Teixeira S.M."/>
            <person name="Wespiser A.R."/>
            <person name="Almeida E Silva A."/>
            <person name="Schlindwein A.D."/>
            <person name="Pacheco A.C."/>
            <person name="Silva A.L."/>
            <person name="Graveley B.R."/>
            <person name="Walenz B.P."/>
            <person name="Lima Bde A."/>
            <person name="Ribeiro C.A."/>
            <person name="Nunes-Silva C.G."/>
            <person name="de Carvalho C.R."/>
            <person name="Soares C.M."/>
            <person name="de Menezes C.B."/>
            <person name="Matiolli C."/>
            <person name="Caffrey D."/>
            <person name="Araujo D.A."/>
            <person name="de Oliveira D.M."/>
            <person name="Golenbock D."/>
            <person name="Grisard E.C."/>
            <person name="Fantinatti-Garboggini F."/>
            <person name="de Carvalho F.M."/>
            <person name="Barcellos F.G."/>
            <person name="Prosdocimi F."/>
            <person name="May G."/>
            <person name="Azevedo Junior G.M."/>
            <person name="Guimaraes G.M."/>
            <person name="Goldman G.H."/>
            <person name="Padilha I.Q."/>
            <person name="Batista Jda S."/>
            <person name="Ferro J.A."/>
            <person name="Ribeiro J.M."/>
            <person name="Fietto J.L."/>
            <person name="Dabbas K.M."/>
            <person name="Cerdeira L."/>
            <person name="Agnez-Lima L.F."/>
            <person name="Brocchi M."/>
            <person name="de Carvalho M.O."/>
            <person name="Teixeira Mde M."/>
            <person name="Diniz Maia Mde M."/>
            <person name="Goldman M.H."/>
            <person name="Cruz Schneider M.P."/>
            <person name="Felipe M.S."/>
            <person name="Hungria M."/>
            <person name="Nicolas M.F."/>
            <person name="Pereira M."/>
            <person name="Montes M.A."/>
            <person name="Cantao M.E."/>
            <person name="Vincentz M."/>
            <person name="Rafael M.S."/>
            <person name="Silverman N."/>
            <person name="Stoco P.H."/>
            <person name="Souza R.C."/>
            <person name="Vicentini R."/>
            <person name="Gazzinelli R.T."/>
            <person name="Neves Rde O."/>
            <person name="Silva R."/>
            <person name="Astolfi-Filho S."/>
            <person name="Maciel T.E."/>
            <person name="Urmenyi T.P."/>
            <person name="Tadei W.P."/>
            <person name="Camargo E.P."/>
            <person name="de Vasconcelos A.T."/>
        </authorList>
    </citation>
    <scope>NUCLEOTIDE SEQUENCE</scope>
</reference>
<feature type="transmembrane region" description="Helical" evidence="7">
    <location>
        <begin position="137"/>
        <end position="162"/>
    </location>
</feature>
<dbReference type="Gene3D" id="1.20.1080.10">
    <property type="entry name" value="Glycerol uptake facilitator protein"/>
    <property type="match status" value="1"/>
</dbReference>
<evidence type="ECO:0000256" key="1">
    <source>
        <dbReference type="ARBA" id="ARBA00004141"/>
    </source>
</evidence>
<name>W5J9Q5_ANODA</name>
<evidence type="ECO:0000256" key="4">
    <source>
        <dbReference type="ARBA" id="ARBA00023136"/>
    </source>
</evidence>
<dbReference type="PANTHER" id="PTHR19139:SF270">
    <property type="entry name" value="ENTOMOGLYCEROPORIN 1-RELATED"/>
    <property type="match status" value="1"/>
</dbReference>
<feature type="transmembrane region" description="Helical" evidence="7">
    <location>
        <begin position="258"/>
        <end position="276"/>
    </location>
</feature>
<evidence type="ECO:0000256" key="5">
    <source>
        <dbReference type="RuleBase" id="RU000477"/>
    </source>
</evidence>
<dbReference type="Pfam" id="PF00230">
    <property type="entry name" value="MIP"/>
    <property type="match status" value="1"/>
</dbReference>
<evidence type="ECO:0000313" key="8">
    <source>
        <dbReference type="EMBL" id="ETN60731.1"/>
    </source>
</evidence>
<dbReference type="eggNOG" id="KOG0223">
    <property type="taxonomic scope" value="Eukaryota"/>
</dbReference>
<proteinExistence type="inferred from homology"/>
<keyword evidence="3 7" id="KW-1133">Transmembrane helix</keyword>
<keyword evidence="10" id="KW-1185">Reference proteome</keyword>
<reference evidence="8 10" key="1">
    <citation type="journal article" date="2010" name="BMC Genomics">
        <title>Combination of measures distinguishes pre-miRNAs from other stem-loops in the genome of the newly sequenced Anopheles darlingi.</title>
        <authorList>
            <person name="Mendes N.D."/>
            <person name="Freitas A.T."/>
            <person name="Vasconcelos A.T."/>
            <person name="Sagot M.F."/>
        </authorList>
    </citation>
    <scope>NUCLEOTIDE SEQUENCE</scope>
</reference>
<feature type="transmembrane region" description="Helical" evidence="7">
    <location>
        <begin position="218"/>
        <end position="238"/>
    </location>
</feature>
<dbReference type="HOGENOM" id="CLU_020019_3_3_1"/>
<reference evidence="8" key="2">
    <citation type="submission" date="2010-05" db="EMBL/GenBank/DDBJ databases">
        <authorList>
            <person name="Almeida L.G."/>
            <person name="Nicolas M.F."/>
            <person name="Souza R.C."/>
            <person name="Vasconcelos A.T.R."/>
        </authorList>
    </citation>
    <scope>NUCLEOTIDE SEQUENCE</scope>
</reference>
<evidence type="ECO:0000313" key="9">
    <source>
        <dbReference type="EnsemblMetazoa" id="ADAC007635-PA"/>
    </source>
</evidence>
<dbReference type="InterPro" id="IPR000425">
    <property type="entry name" value="MIP"/>
</dbReference>
<reference evidence="9" key="4">
    <citation type="submission" date="2015-06" db="UniProtKB">
        <authorList>
            <consortium name="EnsemblMetazoa"/>
        </authorList>
    </citation>
    <scope>IDENTIFICATION</scope>
</reference>
<dbReference type="FunCoup" id="W5J9Q5">
    <property type="interactions" value="58"/>
</dbReference>
<dbReference type="AlphaFoldDB" id="W5J9Q5"/>
<dbReference type="GO" id="GO:0005886">
    <property type="term" value="C:plasma membrane"/>
    <property type="evidence" value="ECO:0007669"/>
    <property type="project" value="TreeGrafter"/>
</dbReference>
<evidence type="ECO:0000256" key="3">
    <source>
        <dbReference type="ARBA" id="ARBA00022989"/>
    </source>
</evidence>
<evidence type="ECO:0000256" key="6">
    <source>
        <dbReference type="SAM" id="MobiDB-lite"/>
    </source>
</evidence>
<keyword evidence="2 5" id="KW-0812">Transmembrane</keyword>
<gene>
    <name evidence="8" type="ORF">AND_007635</name>
</gene>
<feature type="region of interest" description="Disordered" evidence="6">
    <location>
        <begin position="1"/>
        <end position="27"/>
    </location>
</feature>
<dbReference type="InterPro" id="IPR034294">
    <property type="entry name" value="Aquaporin_transptr"/>
</dbReference>
<dbReference type="VEuPathDB" id="VectorBase:ADAC007635"/>
<keyword evidence="4 7" id="KW-0472">Membrane</keyword>
<dbReference type="PRINTS" id="PR00783">
    <property type="entry name" value="MINTRINSICP"/>
</dbReference>
<feature type="transmembrane region" description="Helical" evidence="7">
    <location>
        <begin position="96"/>
        <end position="117"/>
    </location>
</feature>
<dbReference type="EnsemblMetazoa" id="ADAC007635-RA">
    <property type="protein sequence ID" value="ADAC007635-PA"/>
    <property type="gene ID" value="ADAC007635"/>
</dbReference>
<dbReference type="VEuPathDB" id="VectorBase:ADAR2_005731"/>
<dbReference type="EMBL" id="ADMH02001868">
    <property type="protein sequence ID" value="ETN60731.1"/>
    <property type="molecule type" value="Genomic_DNA"/>
</dbReference>
<organism evidence="8">
    <name type="scientific">Anopheles darlingi</name>
    <name type="common">Mosquito</name>
    <dbReference type="NCBI Taxonomy" id="43151"/>
    <lineage>
        <taxon>Eukaryota</taxon>
        <taxon>Metazoa</taxon>
        <taxon>Ecdysozoa</taxon>
        <taxon>Arthropoda</taxon>
        <taxon>Hexapoda</taxon>
        <taxon>Insecta</taxon>
        <taxon>Pterygota</taxon>
        <taxon>Neoptera</taxon>
        <taxon>Endopterygota</taxon>
        <taxon>Diptera</taxon>
        <taxon>Nematocera</taxon>
        <taxon>Culicoidea</taxon>
        <taxon>Culicidae</taxon>
        <taxon>Anophelinae</taxon>
        <taxon>Anopheles</taxon>
    </lineage>
</organism>